<dbReference type="OrthoDB" id="9816309at2"/>
<protein>
    <submittedName>
        <fullName evidence="2">Chemotaxis protein methyltransferase CheR</fullName>
    </submittedName>
</protein>
<sequence>MKEAEERDAELEKIETALLLEGIYQRYGYDFRDYSSSSVGRRIRHRMRLEGLDDISSLLRNVLHDSDAFRRLLGDLIIPVTELFRDPEMFLAFRRNVAPELRKLPFVRIWHAGCSTGEEVYSLVVLLHEEGLLDKSRIYATDISEEALQRARDGILPIDRMQQYTRNYQAAGGTGEFSSYYASERGIVMLKPFLRERIVFARHNLATDSSFNEFHVVFCRNVMIYFNSELSNRVHGLFYDSLAAGGFLVLGGRESLAFTPIEDRYETWNDTHRIYRKIL</sequence>
<keyword evidence="2" id="KW-0808">Transferase</keyword>
<dbReference type="GO" id="GO:0008757">
    <property type="term" value="F:S-adenosylmethionine-dependent methyltransferase activity"/>
    <property type="evidence" value="ECO:0007669"/>
    <property type="project" value="InterPro"/>
</dbReference>
<dbReference type="SUPFAM" id="SSF53335">
    <property type="entry name" value="S-adenosyl-L-methionine-dependent methyltransferases"/>
    <property type="match status" value="1"/>
</dbReference>
<dbReference type="InterPro" id="IPR050903">
    <property type="entry name" value="Bact_Chemotaxis_MeTrfase"/>
</dbReference>
<evidence type="ECO:0000313" key="3">
    <source>
        <dbReference type="Proteomes" id="UP000256977"/>
    </source>
</evidence>
<dbReference type="PANTHER" id="PTHR24422">
    <property type="entry name" value="CHEMOTAXIS PROTEIN METHYLTRANSFERASE"/>
    <property type="match status" value="1"/>
</dbReference>
<dbReference type="PROSITE" id="PS50123">
    <property type="entry name" value="CHER"/>
    <property type="match status" value="1"/>
</dbReference>
<dbReference type="Pfam" id="PF01739">
    <property type="entry name" value="CheR"/>
    <property type="match status" value="1"/>
</dbReference>
<keyword evidence="2" id="KW-0489">Methyltransferase</keyword>
<gene>
    <name evidence="2" type="ORF">DFP98_13969</name>
</gene>
<dbReference type="AlphaFoldDB" id="A0A3D9I4A1"/>
<dbReference type="RefSeq" id="WP_116064943.1">
    <property type="nucleotide sequence ID" value="NZ_QRDZ01000039.1"/>
</dbReference>
<comment type="caution">
    <text evidence="2">The sequence shown here is derived from an EMBL/GenBank/DDBJ whole genome shotgun (WGS) entry which is preliminary data.</text>
</comment>
<evidence type="ECO:0000259" key="1">
    <source>
        <dbReference type="PROSITE" id="PS50123"/>
    </source>
</evidence>
<reference evidence="2 3" key="1">
    <citation type="submission" date="2018-07" db="EMBL/GenBank/DDBJ databases">
        <title>Genomic Encyclopedia of Type Strains, Phase III (KMG-III): the genomes of soil and plant-associated and newly described type strains.</title>
        <authorList>
            <person name="Whitman W."/>
        </authorList>
    </citation>
    <scope>NUCLEOTIDE SEQUENCE [LARGE SCALE GENOMIC DNA]</scope>
    <source>
        <strain evidence="2 3">CECT 7287</strain>
    </source>
</reference>
<dbReference type="InterPro" id="IPR022642">
    <property type="entry name" value="CheR_C"/>
</dbReference>
<dbReference type="SMART" id="SM00138">
    <property type="entry name" value="MeTrc"/>
    <property type="match status" value="1"/>
</dbReference>
<name>A0A3D9I4A1_9BACL</name>
<dbReference type="EMBL" id="QRDZ01000039">
    <property type="protein sequence ID" value="RED56511.1"/>
    <property type="molecule type" value="Genomic_DNA"/>
</dbReference>
<dbReference type="PRINTS" id="PR00996">
    <property type="entry name" value="CHERMTFRASE"/>
</dbReference>
<organism evidence="2 3">
    <name type="scientific">Cohnella phaseoli</name>
    <dbReference type="NCBI Taxonomy" id="456490"/>
    <lineage>
        <taxon>Bacteria</taxon>
        <taxon>Bacillati</taxon>
        <taxon>Bacillota</taxon>
        <taxon>Bacilli</taxon>
        <taxon>Bacillales</taxon>
        <taxon>Paenibacillaceae</taxon>
        <taxon>Cohnella</taxon>
    </lineage>
</organism>
<dbReference type="InterPro" id="IPR029063">
    <property type="entry name" value="SAM-dependent_MTases_sf"/>
</dbReference>
<dbReference type="InterPro" id="IPR000780">
    <property type="entry name" value="CheR_MeTrfase"/>
</dbReference>
<dbReference type="Pfam" id="PF03705">
    <property type="entry name" value="CheR_N"/>
    <property type="match status" value="1"/>
</dbReference>
<dbReference type="PANTHER" id="PTHR24422:SF8">
    <property type="entry name" value="CHEMOTAXIS PROTEIN"/>
    <property type="match status" value="1"/>
</dbReference>
<evidence type="ECO:0000313" key="2">
    <source>
        <dbReference type="EMBL" id="RED56511.1"/>
    </source>
</evidence>
<dbReference type="Proteomes" id="UP000256977">
    <property type="component" value="Unassembled WGS sequence"/>
</dbReference>
<proteinExistence type="predicted"/>
<accession>A0A3D9I4A1</accession>
<dbReference type="Gene3D" id="3.40.50.150">
    <property type="entry name" value="Vaccinia Virus protein VP39"/>
    <property type="match status" value="1"/>
</dbReference>
<dbReference type="SUPFAM" id="SSF47757">
    <property type="entry name" value="Chemotaxis receptor methyltransferase CheR, N-terminal domain"/>
    <property type="match status" value="1"/>
</dbReference>
<keyword evidence="3" id="KW-1185">Reference proteome</keyword>
<dbReference type="InterPro" id="IPR022641">
    <property type="entry name" value="CheR_N"/>
</dbReference>
<feature type="domain" description="CheR-type methyltransferase" evidence="1">
    <location>
        <begin position="4"/>
        <end position="256"/>
    </location>
</feature>
<dbReference type="GO" id="GO:0032259">
    <property type="term" value="P:methylation"/>
    <property type="evidence" value="ECO:0007669"/>
    <property type="project" value="UniProtKB-KW"/>
</dbReference>